<organism evidence="1 2">
    <name type="scientific">Aspergillus aculeatinus CBS 121060</name>
    <dbReference type="NCBI Taxonomy" id="1448322"/>
    <lineage>
        <taxon>Eukaryota</taxon>
        <taxon>Fungi</taxon>
        <taxon>Dikarya</taxon>
        <taxon>Ascomycota</taxon>
        <taxon>Pezizomycotina</taxon>
        <taxon>Eurotiomycetes</taxon>
        <taxon>Eurotiomycetidae</taxon>
        <taxon>Eurotiales</taxon>
        <taxon>Aspergillaceae</taxon>
        <taxon>Aspergillus</taxon>
        <taxon>Aspergillus subgen. Circumdati</taxon>
    </lineage>
</organism>
<dbReference type="EMBL" id="KZ824951">
    <property type="protein sequence ID" value="RAH71036.1"/>
    <property type="molecule type" value="Genomic_DNA"/>
</dbReference>
<evidence type="ECO:0000313" key="1">
    <source>
        <dbReference type="EMBL" id="RAH71036.1"/>
    </source>
</evidence>
<protein>
    <submittedName>
        <fullName evidence="1">Uncharacterized protein</fullName>
    </submittedName>
</protein>
<dbReference type="Proteomes" id="UP000249661">
    <property type="component" value="Unassembled WGS sequence"/>
</dbReference>
<reference evidence="1" key="1">
    <citation type="submission" date="2018-02" db="EMBL/GenBank/DDBJ databases">
        <title>The genomes of Aspergillus section Nigri reveals drivers in fungal speciation.</title>
        <authorList>
            <consortium name="DOE Joint Genome Institute"/>
            <person name="Vesth T.C."/>
            <person name="Nybo J."/>
            <person name="Theobald S."/>
            <person name="Brandl J."/>
            <person name="Frisvad J.C."/>
            <person name="Nielsen K.F."/>
            <person name="Lyhne E.K."/>
            <person name="Kogle M.E."/>
            <person name="Kuo A."/>
            <person name="Riley R."/>
            <person name="Clum A."/>
            <person name="Nolan M."/>
            <person name="Lipzen A."/>
            <person name="Salamov A."/>
            <person name="Henrissat B."/>
            <person name="Wiebenga A."/>
            <person name="De vries R.P."/>
            <person name="Grigoriev I.V."/>
            <person name="Mortensen U.H."/>
            <person name="Andersen M.R."/>
            <person name="Baker S.E."/>
        </authorList>
    </citation>
    <scope>NUCLEOTIDE SEQUENCE</scope>
    <source>
        <strain evidence="1">CBS 121060</strain>
    </source>
</reference>
<sequence length="677" mass="74590">MPRSKVKPRVKKNKGTVSSLQATGKNHLTLQQEARNTEGRSSRRVDTSLRHHVIQFVSAGNTPSDLDQEKSPRPPEPLYKPQDLSNGESSDAVTNSSPSFVVDHDQCHFELPEEGLTPRATSDIATSWSPNTDDSSEDEVVFSGRRNKVAEHTHREPGSISVAKCADIPSPADDTRRTLPPDICPESVPPFRPDIAPAGESSVGQGLGECPDYISLKVKRTDKKEKTMRRLSKTDEDAVLADYIANMDDEYSILQGGRSQDRGSEAYTMAKTGHSPRFNSSRGRADRATSSRIVAARQGSSKECVDRAGCNDSEVRLTTQGLLIAPGTDGHRESSQLIDNDPEHAEGGGLNSTVLPDSSSDIDSAHGNEWETRDPSSDVQQEHDEEESMFASANAFADALDLDPYYGFDIMDFNRPSLKQKPKRTGRGFNAYLPDSDLEAELLIAWETDRARKKSRKQQREQLRSEGLLGRRNAEPDLRVKYAKGMDSTELKMEIRLFLLSTKHRYLPTPSLYSPVFRLTQYGTNSLVLPPMAKQQRKLVHELANMLCLTSQSRGKGTNRFPIMNKTSRTPGFTQQTIPQLERILSKGKYVQRGSKSWDHKATKPAKARRGRPDASATYMDGEVVGASAPEIGAGNRGRAMLEKMGWSIGTPLGATNNKGILQPVAHVVKNSRAGLG</sequence>
<accession>A0ACD1HCC6</accession>
<name>A0ACD1HCC6_9EURO</name>
<gene>
    <name evidence="1" type="ORF">BO66DRAFT_63564</name>
</gene>
<evidence type="ECO:0000313" key="2">
    <source>
        <dbReference type="Proteomes" id="UP000249661"/>
    </source>
</evidence>
<keyword evidence="2" id="KW-1185">Reference proteome</keyword>
<proteinExistence type="predicted"/>